<evidence type="ECO:0000256" key="5">
    <source>
        <dbReference type="ARBA" id="ARBA00022741"/>
    </source>
</evidence>
<evidence type="ECO:0000256" key="6">
    <source>
        <dbReference type="ARBA" id="ARBA00022801"/>
    </source>
</evidence>
<dbReference type="CDD" id="cd01883">
    <property type="entry name" value="EF1_alpha"/>
    <property type="match status" value="1"/>
</dbReference>
<feature type="compositionally biased region" description="Acidic residues" evidence="11">
    <location>
        <begin position="64"/>
        <end position="74"/>
    </location>
</feature>
<dbReference type="Gene3D" id="3.40.50.300">
    <property type="entry name" value="P-loop containing nucleotide triphosphate hydrolases"/>
    <property type="match status" value="1"/>
</dbReference>
<dbReference type="SUPFAM" id="SSF109732">
    <property type="entry name" value="HBS1-like domain"/>
    <property type="match status" value="1"/>
</dbReference>
<dbReference type="PROSITE" id="PS51722">
    <property type="entry name" value="G_TR_2"/>
    <property type="match status" value="1"/>
</dbReference>
<dbReference type="SUPFAM" id="SSF52540">
    <property type="entry name" value="P-loop containing nucleoside triphosphate hydrolases"/>
    <property type="match status" value="1"/>
</dbReference>
<feature type="compositionally biased region" description="Basic and acidic residues" evidence="11">
    <location>
        <begin position="1077"/>
        <end position="1099"/>
    </location>
</feature>
<feature type="compositionally biased region" description="Low complexity" evidence="11">
    <location>
        <begin position="608"/>
        <end position="618"/>
    </location>
</feature>
<dbReference type="InterPro" id="IPR027417">
    <property type="entry name" value="P-loop_NTPase"/>
</dbReference>
<dbReference type="PANTHER" id="PTHR23115">
    <property type="entry name" value="TRANSLATION FACTOR"/>
    <property type="match status" value="1"/>
</dbReference>
<dbReference type="InterPro" id="IPR054696">
    <property type="entry name" value="GTP-eEF1A_C"/>
</dbReference>
<feature type="compositionally biased region" description="Basic and acidic residues" evidence="11">
    <location>
        <begin position="878"/>
        <end position="891"/>
    </location>
</feature>
<keyword evidence="9" id="KW-0342">GTP-binding</keyword>
<keyword evidence="3" id="KW-0963">Cytoplasm</keyword>
<dbReference type="Gene3D" id="1.10.8.10">
    <property type="entry name" value="DNA helicase RuvA subunit, C-terminal domain"/>
    <property type="match status" value="1"/>
</dbReference>
<dbReference type="Gene3D" id="2.40.30.10">
    <property type="entry name" value="Translation factors"/>
    <property type="match status" value="2"/>
</dbReference>
<feature type="region of interest" description="Disordered" evidence="11">
    <location>
        <begin position="848"/>
        <end position="926"/>
    </location>
</feature>
<feature type="compositionally biased region" description="Low complexity" evidence="11">
    <location>
        <begin position="545"/>
        <end position="555"/>
    </location>
</feature>
<dbReference type="Proteomes" id="UP000695022">
    <property type="component" value="Unplaced"/>
</dbReference>
<reference evidence="14" key="1">
    <citation type="submission" date="2025-08" db="UniProtKB">
        <authorList>
            <consortium name="RefSeq"/>
        </authorList>
    </citation>
    <scope>IDENTIFICATION</scope>
</reference>
<evidence type="ECO:0000256" key="7">
    <source>
        <dbReference type="ARBA" id="ARBA00022845"/>
    </source>
</evidence>
<evidence type="ECO:0000259" key="12">
    <source>
        <dbReference type="PROSITE" id="PS51722"/>
    </source>
</evidence>
<dbReference type="InterPro" id="IPR009001">
    <property type="entry name" value="Transl_elong_EF1A/Init_IF2_C"/>
</dbReference>
<keyword evidence="7" id="KW-0810">Translation regulation</keyword>
<dbReference type="Pfam" id="PF00009">
    <property type="entry name" value="GTP_EFTU"/>
    <property type="match status" value="1"/>
</dbReference>
<evidence type="ECO:0000256" key="9">
    <source>
        <dbReference type="ARBA" id="ARBA00023134"/>
    </source>
</evidence>
<organism evidence="13 14">
    <name type="scientific">Priapulus caudatus</name>
    <name type="common">Priapulid worm</name>
    <dbReference type="NCBI Taxonomy" id="37621"/>
    <lineage>
        <taxon>Eukaryota</taxon>
        <taxon>Metazoa</taxon>
        <taxon>Ecdysozoa</taxon>
        <taxon>Scalidophora</taxon>
        <taxon>Priapulida</taxon>
        <taxon>Priapulimorpha</taxon>
        <taxon>Priapulimorphida</taxon>
        <taxon>Priapulidae</taxon>
        <taxon>Priapulus</taxon>
    </lineage>
</organism>
<evidence type="ECO:0000313" key="13">
    <source>
        <dbReference type="Proteomes" id="UP000695022"/>
    </source>
</evidence>
<keyword evidence="5" id="KW-0547">Nucleotide-binding</keyword>
<dbReference type="Pfam" id="PF08938">
    <property type="entry name" value="HBS1_N"/>
    <property type="match status" value="1"/>
</dbReference>
<dbReference type="InterPro" id="IPR009000">
    <property type="entry name" value="Transl_B-barrel_sf"/>
</dbReference>
<dbReference type="CDD" id="cd04093">
    <property type="entry name" value="HBS1_C_III"/>
    <property type="match status" value="1"/>
</dbReference>
<protein>
    <submittedName>
        <fullName evidence="14">Uncharacterized protein LOC106805498 isoform X1</fullName>
    </submittedName>
</protein>
<dbReference type="InterPro" id="IPR000795">
    <property type="entry name" value="T_Tr_GTP-bd_dom"/>
</dbReference>
<dbReference type="SUPFAM" id="SSF50447">
    <property type="entry name" value="Translation proteins"/>
    <property type="match status" value="1"/>
</dbReference>
<dbReference type="GeneID" id="106805498"/>
<dbReference type="SUPFAM" id="SSF50465">
    <property type="entry name" value="EF-Tu/eEF-1alpha/eIF2-gamma C-terminal domain"/>
    <property type="match status" value="1"/>
</dbReference>
<proteinExistence type="inferred from homology"/>
<evidence type="ECO:0000256" key="10">
    <source>
        <dbReference type="ARBA" id="ARBA00049117"/>
    </source>
</evidence>
<dbReference type="InterPro" id="IPR037189">
    <property type="entry name" value="HBS1-like_N_sf"/>
</dbReference>
<keyword evidence="4" id="KW-0597">Phosphoprotein</keyword>
<dbReference type="PRINTS" id="PR00315">
    <property type="entry name" value="ELONGATNFCT"/>
</dbReference>
<feature type="region of interest" description="Disordered" evidence="11">
    <location>
        <begin position="718"/>
        <end position="746"/>
    </location>
</feature>
<evidence type="ECO:0000256" key="3">
    <source>
        <dbReference type="ARBA" id="ARBA00022490"/>
    </source>
</evidence>
<comment type="catalytic activity">
    <reaction evidence="10">
        <text>GTP + H2O = GDP + phosphate + H(+)</text>
        <dbReference type="Rhea" id="RHEA:19669"/>
        <dbReference type="ChEBI" id="CHEBI:15377"/>
        <dbReference type="ChEBI" id="CHEBI:15378"/>
        <dbReference type="ChEBI" id="CHEBI:37565"/>
        <dbReference type="ChEBI" id="CHEBI:43474"/>
        <dbReference type="ChEBI" id="CHEBI:58189"/>
    </reaction>
    <physiologicalReaction direction="left-to-right" evidence="10">
        <dbReference type="Rhea" id="RHEA:19670"/>
    </physiologicalReaction>
</comment>
<dbReference type="RefSeq" id="XP_014662602.1">
    <property type="nucleotide sequence ID" value="XM_014807116.1"/>
</dbReference>
<dbReference type="InterPro" id="IPR050100">
    <property type="entry name" value="TRAFAC_GTPase_members"/>
</dbReference>
<comment type="subcellular location">
    <subcellularLocation>
        <location evidence="1">Cytoplasm</location>
    </subcellularLocation>
</comment>
<comment type="similarity">
    <text evidence="2">Belongs to the TRAFAC class translation factor GTPase superfamily. Classic translation factor GTPase family. EF-Tu/EF-1A subfamily.</text>
</comment>
<gene>
    <name evidence="14" type="primary">LOC106805498</name>
</gene>
<accession>A0ABM1DRN1</accession>
<feature type="region of interest" description="Disordered" evidence="11">
    <location>
        <begin position="1051"/>
        <end position="1133"/>
    </location>
</feature>
<feature type="region of interest" description="Disordered" evidence="11">
    <location>
        <begin position="572"/>
        <end position="639"/>
    </location>
</feature>
<feature type="domain" description="Tr-type G" evidence="12">
    <location>
        <begin position="1149"/>
        <end position="1375"/>
    </location>
</feature>
<feature type="compositionally biased region" description="Low complexity" evidence="11">
    <location>
        <begin position="1108"/>
        <end position="1129"/>
    </location>
</feature>
<sequence>MSRHRQVRGMDFGEDYEGYYDVYGHSVEDDYCVSPSTAAQFLYPRGDKSQQLAAFMAEEGGIKEEDEEEEDIKEPEEKSLSQVRSQLSETDQAKLLSCLEEMHNILGDSQPEHVLINAIISHQFNLDQALNTLLQSSSTSNVATALPQRQDRRQERDLNSDIISSEIVSVNEMATKPISAGAELHCQKSPCTRTISVDKTPSAHEGSKAGSDWLNPQTDEQQSVVLGKSCGCGGGAPKTLLFSYLSNGEEEAGSAPPLTRSVRIPPGFEKSCMRTKERLLAEPKSTGLLVASPSTTRVVADSESLASLTTLLDKQPVSLFELAVGADNGNRTEAPSLAAMAAAHGLAESDQASVCSLANLKETEMPFHSGSSAPQSIVASTQRRTRVQASRIAEHGEAMRQERLPASLAVLAALDKGAPSGARIVSLADLARHDLHLTGSSVLSDVAAAGAQRAEESVAALPQTSHAQSKCVADAAACHRDPSVTSHRPHTSVSTLPFTQHSTETTTTFVNIPRTVTTNSPLTQFLLSSLASSPDCKTTNPPPSQFSLSSLASSPDCTPANPLPSQFSLSSLASSPDCKATNPPPSQFSLSSLASSPDFKTTNPPPSQFSLSSLASSPDCKTTNHPPSQFSLSSLASSPDCKTTNSPSSQFSLLSLVSSIDCKTTNPPPSQFSLSSLASSPDCKPTNPPCAQFSLSSHPSVPHGVVLLPGHDATSLPQCGWASDNKSPASIDREDLRTSAPRPSAHQEVNFDLSLTDGFPFRQPQSSTSGANVSALSKKPSGFAHALCCRPSAPYRVNIFEPSDFLLRRDGLTSSEVRSQPNLYWVLRALYQAGTKEGADVLSLRSNSYGQESEKADLEANPSDSHPGMDAVPSGSHSGKDAEPSDGHPGRDAVPSRSHSGNDAGPSDSGSEVVESEADLDTASCDSSLDSAVTTYVNTTAPLGDSDTPESVAGREACSDIKASVTDSDSEQKQTRIVVPFDFGTPSPDDIVLSRQREAFREGYGQRSQRKMPVVQKAPSDRLLPKPVVVVPPGDATARITNSVAMINFSGQRTEGFEMPKKETRSGSGSGSGSRPMSRERTPDRTPEKSPEKTLEVPPRKTRTLEQATDASSPAPASTPSLPKSASKAKGLDKLDMEMEYEKRKATKKQMLNLVVIGHVDAGKSTLMGHVLYKLGQVNQRTMHKYEQESRKQGKSSFAFAWVLDETPEERQRGVTMDVAQTQFETDTKSVTLLDAPGHKDFIPNMITGAASADVAVLVVCATRGEFETGFESGGQTREHALLVRSLGVSQLGVAVNKMDTVGWSQERFDEITRKLMQFLKQAGFKEKDVSFVPCSGLSGENLVAAATDPLLCSWYGGPSMLQVIDRFAAPQRPVDKPFRLVVSDVYKGMGSGFCVSGRIEAGSVQTGEKVLVMPTGDMALVKAIQLQDDLVTCAFAGDHVIVTLFNIEMTSAAIGHVLCYAAQPIRVASVIQARIVVFNIDMPITRGFPVVFHYQMLNETAVIRKLISQLHKSNGEVIKKRPRCLTKQSNALIELAIERPICMELYKDNRDLGRFMLRYSGHTIAAGLVTEIIS</sequence>
<feature type="region of interest" description="Disordered" evidence="11">
    <location>
        <begin position="139"/>
        <end position="158"/>
    </location>
</feature>
<name>A0ABM1DRN1_PRICU</name>
<dbReference type="CDD" id="cd16267">
    <property type="entry name" value="HBS1-like_II"/>
    <property type="match status" value="1"/>
</dbReference>
<keyword evidence="13" id="KW-1185">Reference proteome</keyword>
<dbReference type="Pfam" id="PF22594">
    <property type="entry name" value="GTP-eEF1A_C"/>
    <property type="match status" value="1"/>
</dbReference>
<evidence type="ECO:0000313" key="14">
    <source>
        <dbReference type="RefSeq" id="XP_014662602.1"/>
    </source>
</evidence>
<feature type="region of interest" description="Disordered" evidence="11">
    <location>
        <begin position="532"/>
        <end position="557"/>
    </location>
</feature>
<feature type="region of interest" description="Disordered" evidence="11">
    <location>
        <begin position="1000"/>
        <end position="1019"/>
    </location>
</feature>
<feature type="region of interest" description="Disordered" evidence="11">
    <location>
        <begin position="61"/>
        <end position="86"/>
    </location>
</feature>
<keyword evidence="8" id="KW-0648">Protein biosynthesis</keyword>
<evidence type="ECO:0000256" key="1">
    <source>
        <dbReference type="ARBA" id="ARBA00004496"/>
    </source>
</evidence>
<dbReference type="InterPro" id="IPR015033">
    <property type="entry name" value="HBS1-like_N"/>
</dbReference>
<evidence type="ECO:0000256" key="8">
    <source>
        <dbReference type="ARBA" id="ARBA00022917"/>
    </source>
</evidence>
<feature type="compositionally biased region" description="Low complexity" evidence="11">
    <location>
        <begin position="626"/>
        <end position="639"/>
    </location>
</feature>
<evidence type="ECO:0000256" key="2">
    <source>
        <dbReference type="ARBA" id="ARBA00007249"/>
    </source>
</evidence>
<feature type="compositionally biased region" description="Low complexity" evidence="11">
    <location>
        <begin position="587"/>
        <end position="597"/>
    </location>
</feature>
<feature type="compositionally biased region" description="Basic and acidic residues" evidence="11">
    <location>
        <begin position="1055"/>
        <end position="1065"/>
    </location>
</feature>
<evidence type="ECO:0000256" key="4">
    <source>
        <dbReference type="ARBA" id="ARBA00022553"/>
    </source>
</evidence>
<keyword evidence="6" id="KW-0378">Hydrolase</keyword>
<feature type="compositionally biased region" description="Basic and acidic residues" evidence="11">
    <location>
        <begin position="149"/>
        <end position="158"/>
    </location>
</feature>
<evidence type="ECO:0000256" key="11">
    <source>
        <dbReference type="SAM" id="MobiDB-lite"/>
    </source>
</evidence>